<feature type="compositionally biased region" description="Basic and acidic residues" evidence="1">
    <location>
        <begin position="1"/>
        <end position="15"/>
    </location>
</feature>
<feature type="region of interest" description="Disordered" evidence="1">
    <location>
        <begin position="95"/>
        <end position="142"/>
    </location>
</feature>
<keyword evidence="3" id="KW-1185">Reference proteome</keyword>
<feature type="region of interest" description="Disordered" evidence="1">
    <location>
        <begin position="1"/>
        <end position="83"/>
    </location>
</feature>
<evidence type="ECO:0000313" key="2">
    <source>
        <dbReference type="EMBL" id="KAB1206612.1"/>
    </source>
</evidence>
<comment type="caution">
    <text evidence="2">The sequence shown here is derived from an EMBL/GenBank/DDBJ whole genome shotgun (WGS) entry which is preliminary data.</text>
</comment>
<dbReference type="AlphaFoldDB" id="A0A6A1V1P3"/>
<gene>
    <name evidence="2" type="ORF">CJ030_MR7G002268</name>
</gene>
<dbReference type="Proteomes" id="UP000516437">
    <property type="component" value="Chromosome 7"/>
</dbReference>
<evidence type="ECO:0000256" key="1">
    <source>
        <dbReference type="SAM" id="MobiDB-lite"/>
    </source>
</evidence>
<feature type="compositionally biased region" description="Polar residues" evidence="1">
    <location>
        <begin position="132"/>
        <end position="141"/>
    </location>
</feature>
<reference evidence="2 3" key="1">
    <citation type="journal article" date="2019" name="Plant Biotechnol. J.">
        <title>The red bayberry genome and genetic basis of sex determination.</title>
        <authorList>
            <person name="Jia H.M."/>
            <person name="Jia H.J."/>
            <person name="Cai Q.L."/>
            <person name="Wang Y."/>
            <person name="Zhao H.B."/>
            <person name="Yang W.F."/>
            <person name="Wang G.Y."/>
            <person name="Li Y.H."/>
            <person name="Zhan D.L."/>
            <person name="Shen Y.T."/>
            <person name="Niu Q.F."/>
            <person name="Chang L."/>
            <person name="Qiu J."/>
            <person name="Zhao L."/>
            <person name="Xie H.B."/>
            <person name="Fu W.Y."/>
            <person name="Jin J."/>
            <person name="Li X.W."/>
            <person name="Jiao Y."/>
            <person name="Zhou C.C."/>
            <person name="Tu T."/>
            <person name="Chai C.Y."/>
            <person name="Gao J.L."/>
            <person name="Fan L.J."/>
            <person name="van de Weg E."/>
            <person name="Wang J.Y."/>
            <person name="Gao Z.S."/>
        </authorList>
    </citation>
    <scope>NUCLEOTIDE SEQUENCE [LARGE SCALE GENOMIC DNA]</scope>
    <source>
        <tissue evidence="2">Leaves</tissue>
    </source>
</reference>
<evidence type="ECO:0000313" key="3">
    <source>
        <dbReference type="Proteomes" id="UP000516437"/>
    </source>
</evidence>
<protein>
    <submittedName>
        <fullName evidence="2">Uncharacterized protein</fullName>
    </submittedName>
</protein>
<name>A0A6A1V1P3_9ROSI</name>
<proteinExistence type="predicted"/>
<sequence>MAGNGEDEHVTRDLGDGTPPPSPDGKDDDDSGTSLRDETPSQTTPSTRTTRKTIRVPSLRDETPSQPTPSTRVTRKLTRSRRLSQAVVQIVEDNVATAVPASRKKTPRAQTPYKEAPPTESMDTHPARKNTRPPSTTSTLAATGIASRVRCGGQVDCNDLDHKSAPQANLW</sequence>
<accession>A0A6A1V1P3</accession>
<dbReference type="EMBL" id="RXIC02000025">
    <property type="protein sequence ID" value="KAB1206612.1"/>
    <property type="molecule type" value="Genomic_DNA"/>
</dbReference>
<feature type="compositionally biased region" description="Basic residues" evidence="1">
    <location>
        <begin position="73"/>
        <end position="82"/>
    </location>
</feature>
<organism evidence="2 3">
    <name type="scientific">Morella rubra</name>
    <name type="common">Chinese bayberry</name>
    <dbReference type="NCBI Taxonomy" id="262757"/>
    <lineage>
        <taxon>Eukaryota</taxon>
        <taxon>Viridiplantae</taxon>
        <taxon>Streptophyta</taxon>
        <taxon>Embryophyta</taxon>
        <taxon>Tracheophyta</taxon>
        <taxon>Spermatophyta</taxon>
        <taxon>Magnoliopsida</taxon>
        <taxon>eudicotyledons</taxon>
        <taxon>Gunneridae</taxon>
        <taxon>Pentapetalae</taxon>
        <taxon>rosids</taxon>
        <taxon>fabids</taxon>
        <taxon>Fagales</taxon>
        <taxon>Myricaceae</taxon>
        <taxon>Morella</taxon>
    </lineage>
</organism>